<dbReference type="PANTHER" id="PTHR31375">
    <property type="match status" value="1"/>
</dbReference>
<dbReference type="Pfam" id="PF00295">
    <property type="entry name" value="Glyco_hydro_28"/>
    <property type="match status" value="1"/>
</dbReference>
<keyword evidence="6 8" id="KW-0326">Glycosidase</keyword>
<evidence type="ECO:0000313" key="9">
    <source>
        <dbReference type="EMBL" id="KAK4597059.1"/>
    </source>
</evidence>
<evidence type="ECO:0000256" key="5">
    <source>
        <dbReference type="ARBA" id="ARBA00022801"/>
    </source>
</evidence>
<sequence length="423" mass="45076">MEVFTLLQTKWGYHHFVQQISNRKKRKDNKMGKNLSIATISLLLVLASTKAQQVFDVKSYGAQPNADITQALTKAWKAACAVAGSKVVISAGVYKLGLVTLLGPCKGAIEFNLQGTLQAPSDVASFNGKDGWVAFESIDGLTVSGGGVFDGKGQQAWQKNECNKDKNCNVLPINIRFDYVTNSKVQDITSKDSKYFHINLLGCKKLQFQHVTISAPADSPNTDGIHVGRSSQITITNVDIGTGDDCISFGDGTQDVTVNQVTCGPGHGISVGSLGRYQNEEPVSGIRVTGVTLSNTDNGVRIKTWPASSSGVASDIHFEDVVMNNVANPVIIDQNYCPNSQCSNQSPSKVKINNVSFKKIRGTSSTKEAVNLICSKSVPCQQVVLSDIDLAYKGGGGSATSTCTNVQPAVSGKLNPPACTNKH</sequence>
<dbReference type="GO" id="GO:0071555">
    <property type="term" value="P:cell wall organization"/>
    <property type="evidence" value="ECO:0007669"/>
    <property type="project" value="UniProtKB-KW"/>
</dbReference>
<evidence type="ECO:0000256" key="2">
    <source>
        <dbReference type="ARBA" id="ARBA00008834"/>
    </source>
</evidence>
<keyword evidence="5 8" id="KW-0378">Hydrolase</keyword>
<dbReference type="EMBL" id="JAXUIC010000003">
    <property type="protein sequence ID" value="KAK4597059.1"/>
    <property type="molecule type" value="Genomic_DNA"/>
</dbReference>
<dbReference type="Gene3D" id="2.160.20.10">
    <property type="entry name" value="Single-stranded right-handed beta-helix, Pectin lyase-like"/>
    <property type="match status" value="1"/>
</dbReference>
<keyword evidence="3" id="KW-0134">Cell wall</keyword>
<dbReference type="AlphaFoldDB" id="A0AAN7FWN4"/>
<evidence type="ECO:0000313" key="10">
    <source>
        <dbReference type="Proteomes" id="UP001324115"/>
    </source>
</evidence>
<dbReference type="InterPro" id="IPR011050">
    <property type="entry name" value="Pectin_lyase_fold/virulence"/>
</dbReference>
<dbReference type="GO" id="GO:0004650">
    <property type="term" value="F:polygalacturonase activity"/>
    <property type="evidence" value="ECO:0007669"/>
    <property type="project" value="InterPro"/>
</dbReference>
<evidence type="ECO:0000256" key="4">
    <source>
        <dbReference type="ARBA" id="ARBA00022525"/>
    </source>
</evidence>
<dbReference type="SMART" id="SM00710">
    <property type="entry name" value="PbH1"/>
    <property type="match status" value="4"/>
</dbReference>
<evidence type="ECO:0000256" key="3">
    <source>
        <dbReference type="ARBA" id="ARBA00022512"/>
    </source>
</evidence>
<evidence type="ECO:0008006" key="11">
    <source>
        <dbReference type="Google" id="ProtNLM"/>
    </source>
</evidence>
<dbReference type="Proteomes" id="UP001324115">
    <property type="component" value="Unassembled WGS sequence"/>
</dbReference>
<evidence type="ECO:0000256" key="8">
    <source>
        <dbReference type="RuleBase" id="RU361169"/>
    </source>
</evidence>
<dbReference type="FunFam" id="2.160.20.10:FF:000004">
    <property type="entry name" value="Pectin lyase-like superfamily protein"/>
    <property type="match status" value="1"/>
</dbReference>
<comment type="caution">
    <text evidence="9">The sequence shown here is derived from an EMBL/GenBank/DDBJ whole genome shotgun (WGS) entry which is preliminary data.</text>
</comment>
<dbReference type="InterPro" id="IPR006626">
    <property type="entry name" value="PbH1"/>
</dbReference>
<proteinExistence type="inferred from homology"/>
<dbReference type="InterPro" id="IPR012334">
    <property type="entry name" value="Pectin_lyas_fold"/>
</dbReference>
<dbReference type="SUPFAM" id="SSF51126">
    <property type="entry name" value="Pectin lyase-like"/>
    <property type="match status" value="1"/>
</dbReference>
<comment type="subcellular location">
    <subcellularLocation>
        <location evidence="1">Secreted</location>
        <location evidence="1">Cell wall</location>
    </subcellularLocation>
</comment>
<keyword evidence="10" id="KW-1185">Reference proteome</keyword>
<organism evidence="9 10">
    <name type="scientific">Quercus rubra</name>
    <name type="common">Northern red oak</name>
    <name type="synonym">Quercus borealis</name>
    <dbReference type="NCBI Taxonomy" id="3512"/>
    <lineage>
        <taxon>Eukaryota</taxon>
        <taxon>Viridiplantae</taxon>
        <taxon>Streptophyta</taxon>
        <taxon>Embryophyta</taxon>
        <taxon>Tracheophyta</taxon>
        <taxon>Spermatophyta</taxon>
        <taxon>Magnoliopsida</taxon>
        <taxon>eudicotyledons</taxon>
        <taxon>Gunneridae</taxon>
        <taxon>Pentapetalae</taxon>
        <taxon>rosids</taxon>
        <taxon>fabids</taxon>
        <taxon>Fagales</taxon>
        <taxon>Fagaceae</taxon>
        <taxon>Quercus</taxon>
    </lineage>
</organism>
<protein>
    <recommendedName>
        <fullName evidence="11">Exopolygalacturonase-like</fullName>
    </recommendedName>
</protein>
<dbReference type="InterPro" id="IPR000743">
    <property type="entry name" value="Glyco_hydro_28"/>
</dbReference>
<keyword evidence="4" id="KW-0964">Secreted</keyword>
<comment type="similarity">
    <text evidence="2 8">Belongs to the glycosyl hydrolase 28 family.</text>
</comment>
<reference evidence="9 10" key="1">
    <citation type="journal article" date="2023" name="G3 (Bethesda)">
        <title>A haplotype-resolved chromosome-scale genome for Quercus rubra L. provides insights into the genetics of adaptive traits for red oak species.</title>
        <authorList>
            <person name="Kapoor B."/>
            <person name="Jenkins J."/>
            <person name="Schmutz J."/>
            <person name="Zhebentyayeva T."/>
            <person name="Kuelheim C."/>
            <person name="Coggeshall M."/>
            <person name="Heim C."/>
            <person name="Lasky J.R."/>
            <person name="Leites L."/>
            <person name="Islam-Faridi N."/>
            <person name="Romero-Severson J."/>
            <person name="DeLeo V.L."/>
            <person name="Lucas S.M."/>
            <person name="Lazic D."/>
            <person name="Gailing O."/>
            <person name="Carlson J."/>
            <person name="Staton M."/>
        </authorList>
    </citation>
    <scope>NUCLEOTIDE SEQUENCE [LARGE SCALE GENOMIC DNA]</scope>
    <source>
        <strain evidence="9">Pseudo-F2</strain>
    </source>
</reference>
<accession>A0AAN7FWN4</accession>
<evidence type="ECO:0000256" key="6">
    <source>
        <dbReference type="ARBA" id="ARBA00023295"/>
    </source>
</evidence>
<evidence type="ECO:0000256" key="7">
    <source>
        <dbReference type="ARBA" id="ARBA00023316"/>
    </source>
</evidence>
<evidence type="ECO:0000256" key="1">
    <source>
        <dbReference type="ARBA" id="ARBA00004191"/>
    </source>
</evidence>
<name>A0AAN7FWN4_QUERU</name>
<gene>
    <name evidence="9" type="ORF">RGQ29_014891</name>
</gene>
<keyword evidence="7" id="KW-0961">Cell wall biogenesis/degradation</keyword>
<dbReference type="GO" id="GO:0005975">
    <property type="term" value="P:carbohydrate metabolic process"/>
    <property type="evidence" value="ECO:0007669"/>
    <property type="project" value="InterPro"/>
</dbReference>